<proteinExistence type="predicted"/>
<protein>
    <submittedName>
        <fullName evidence="3">Uncharacterized protein</fullName>
    </submittedName>
</protein>
<organism evidence="2 3">
    <name type="scientific">Steinernema glaseri</name>
    <dbReference type="NCBI Taxonomy" id="37863"/>
    <lineage>
        <taxon>Eukaryota</taxon>
        <taxon>Metazoa</taxon>
        <taxon>Ecdysozoa</taxon>
        <taxon>Nematoda</taxon>
        <taxon>Chromadorea</taxon>
        <taxon>Rhabditida</taxon>
        <taxon>Tylenchina</taxon>
        <taxon>Panagrolaimomorpha</taxon>
        <taxon>Strongyloidoidea</taxon>
        <taxon>Steinernematidae</taxon>
        <taxon>Steinernema</taxon>
    </lineage>
</organism>
<feature type="region of interest" description="Disordered" evidence="1">
    <location>
        <begin position="236"/>
        <end position="256"/>
    </location>
</feature>
<dbReference type="Proteomes" id="UP000095287">
    <property type="component" value="Unplaced"/>
</dbReference>
<dbReference type="WBParaSite" id="L893_g22174.t1">
    <property type="protein sequence ID" value="L893_g22174.t1"/>
    <property type="gene ID" value="L893_g22174"/>
</dbReference>
<accession>A0A1I7Z2K0</accession>
<dbReference type="AlphaFoldDB" id="A0A1I7Z2K0"/>
<reference evidence="3" key="1">
    <citation type="submission" date="2016-11" db="UniProtKB">
        <authorList>
            <consortium name="WormBaseParasite"/>
        </authorList>
    </citation>
    <scope>IDENTIFICATION</scope>
</reference>
<evidence type="ECO:0000313" key="3">
    <source>
        <dbReference type="WBParaSite" id="L893_g22174.t1"/>
    </source>
</evidence>
<evidence type="ECO:0000313" key="2">
    <source>
        <dbReference type="Proteomes" id="UP000095287"/>
    </source>
</evidence>
<feature type="compositionally biased region" description="Basic residues" evidence="1">
    <location>
        <begin position="21"/>
        <end position="30"/>
    </location>
</feature>
<feature type="region of interest" description="Disordered" evidence="1">
    <location>
        <begin position="1"/>
        <end position="39"/>
    </location>
</feature>
<keyword evidence="2" id="KW-1185">Reference proteome</keyword>
<name>A0A1I7Z2K0_9BILA</name>
<evidence type="ECO:0000256" key="1">
    <source>
        <dbReference type="SAM" id="MobiDB-lite"/>
    </source>
</evidence>
<sequence length="256" mass="28578">MTRLGMRQKFPVVTKDELHEPKKKPPRRSRGGASGRTVAWAPRAAISAASGPAPPRATPHRQLPLLIAMSRENKPARARSHENPLGQQTLFFVNDDGNKVQRHRNHRRPPTVRNAITRAHWVRAARVERRIIGSKLVDMSLGSIMSRATLERSSQVRGKTKWKNDADNGLRANPRTYADLASNDESAPAKQVRTRRLNLVAAGLAPRWAHPPLTSHPSSTVRFRAVKSDCFDWRRSMGTRGEELTAPGHGEDSSKE</sequence>